<dbReference type="KEGG" id="chig:CH63R_07256"/>
<sequence length="114" mass="12403">MQLSHVLVLGLGLASSASGYVVTMYKDPSCRGASRRLNVWDNTCSNPGFDPKSVRVEVFGSAPQNARFYSEANCLAGTVLQGPWRADHENYSWKIGACLDMKGWGIKSFGSRIG</sequence>
<gene>
    <name evidence="2" type="ORF">CH63R_07256</name>
</gene>
<evidence type="ECO:0000313" key="3">
    <source>
        <dbReference type="Proteomes" id="UP000092177"/>
    </source>
</evidence>
<dbReference type="Proteomes" id="UP000092177">
    <property type="component" value="Chromosome 5"/>
</dbReference>
<dbReference type="OrthoDB" id="3598923at2759"/>
<protein>
    <submittedName>
        <fullName evidence="2">Uncharacterized protein</fullName>
    </submittedName>
</protein>
<proteinExistence type="predicted"/>
<evidence type="ECO:0000256" key="1">
    <source>
        <dbReference type="SAM" id="SignalP"/>
    </source>
</evidence>
<dbReference type="GeneID" id="28866338"/>
<organism evidence="2 3">
    <name type="scientific">Colletotrichum higginsianum (strain IMI 349063)</name>
    <name type="common">Crucifer anthracnose fungus</name>
    <dbReference type="NCBI Taxonomy" id="759273"/>
    <lineage>
        <taxon>Eukaryota</taxon>
        <taxon>Fungi</taxon>
        <taxon>Dikarya</taxon>
        <taxon>Ascomycota</taxon>
        <taxon>Pezizomycotina</taxon>
        <taxon>Sordariomycetes</taxon>
        <taxon>Hypocreomycetidae</taxon>
        <taxon>Glomerellales</taxon>
        <taxon>Glomerellaceae</taxon>
        <taxon>Colletotrichum</taxon>
        <taxon>Colletotrichum destructivum species complex</taxon>
    </lineage>
</organism>
<evidence type="ECO:0000313" key="2">
    <source>
        <dbReference type="EMBL" id="OBR08491.1"/>
    </source>
</evidence>
<name>A0A1B7Y8U4_COLHI</name>
<keyword evidence="1" id="KW-0732">Signal</keyword>
<comment type="caution">
    <text evidence="2">The sequence shown here is derived from an EMBL/GenBank/DDBJ whole genome shotgun (WGS) entry which is preliminary data.</text>
</comment>
<feature type="signal peptide" evidence="1">
    <location>
        <begin position="1"/>
        <end position="19"/>
    </location>
</feature>
<accession>A0A1B7Y8U4</accession>
<keyword evidence="3" id="KW-1185">Reference proteome</keyword>
<reference evidence="3" key="1">
    <citation type="journal article" date="2017" name="BMC Genomics">
        <title>Gapless genome assembly of Colletotrichum higginsianum reveals chromosome structure and association of transposable elements with secondary metabolite gene clusters.</title>
        <authorList>
            <person name="Dallery J.-F."/>
            <person name="Lapalu N."/>
            <person name="Zampounis A."/>
            <person name="Pigne S."/>
            <person name="Luyten I."/>
            <person name="Amselem J."/>
            <person name="Wittenberg A.H.J."/>
            <person name="Zhou S."/>
            <person name="de Queiroz M.V."/>
            <person name="Robin G.P."/>
            <person name="Auger A."/>
            <person name="Hainaut M."/>
            <person name="Henrissat B."/>
            <person name="Kim K.-T."/>
            <person name="Lee Y.-H."/>
            <person name="Lespinet O."/>
            <person name="Schwartz D.C."/>
            <person name="Thon M.R."/>
            <person name="O'Connell R.J."/>
        </authorList>
    </citation>
    <scope>NUCLEOTIDE SEQUENCE [LARGE SCALE GENOMIC DNA]</scope>
    <source>
        <strain evidence="3">IMI 349063</strain>
    </source>
</reference>
<feature type="chain" id="PRO_5008601435" evidence="1">
    <location>
        <begin position="20"/>
        <end position="114"/>
    </location>
</feature>
<dbReference type="VEuPathDB" id="FungiDB:CH63R_07256"/>
<dbReference type="EMBL" id="LTAN01000005">
    <property type="protein sequence ID" value="OBR08491.1"/>
    <property type="molecule type" value="Genomic_DNA"/>
</dbReference>
<dbReference type="RefSeq" id="XP_018157009.1">
    <property type="nucleotide sequence ID" value="XM_018302231.1"/>
</dbReference>
<dbReference type="AlphaFoldDB" id="A0A1B7Y8U4"/>